<evidence type="ECO:0000313" key="2">
    <source>
        <dbReference type="EMBL" id="PZT55339.1"/>
    </source>
</evidence>
<feature type="transmembrane region" description="Helical" evidence="1">
    <location>
        <begin position="210"/>
        <end position="231"/>
    </location>
</feature>
<gene>
    <name evidence="2" type="ORF">DN757_12660</name>
</gene>
<name>A0A2W6NHY4_9BACL</name>
<keyword evidence="1" id="KW-1133">Transmembrane helix</keyword>
<proteinExistence type="predicted"/>
<dbReference type="EMBL" id="QKWW01000032">
    <property type="protein sequence ID" value="PZT55339.1"/>
    <property type="molecule type" value="Genomic_DNA"/>
</dbReference>
<dbReference type="AlphaFoldDB" id="A0A2W6NHY4"/>
<feature type="transmembrane region" description="Helical" evidence="1">
    <location>
        <begin position="116"/>
        <end position="136"/>
    </location>
</feature>
<reference evidence="2 3" key="1">
    <citation type="submission" date="2018-06" db="EMBL/GenBank/DDBJ databases">
        <title>Isolation of heavy metals resistant Paenibacillus silvae NC2 from Gold-Copper mine in ZiJin, China.</title>
        <authorList>
            <person name="Xu J."/>
            <person name="Mazhar H.S."/>
            <person name="Rensing C."/>
        </authorList>
    </citation>
    <scope>NUCLEOTIDE SEQUENCE [LARGE SCALE GENOMIC DNA]</scope>
    <source>
        <strain evidence="2 3">NC2</strain>
    </source>
</reference>
<evidence type="ECO:0000256" key="1">
    <source>
        <dbReference type="SAM" id="Phobius"/>
    </source>
</evidence>
<feature type="transmembrane region" description="Helical" evidence="1">
    <location>
        <begin position="20"/>
        <end position="42"/>
    </location>
</feature>
<dbReference type="PANTHER" id="PTHR37305">
    <property type="entry name" value="INTEGRAL MEMBRANE PROTEIN-RELATED"/>
    <property type="match status" value="1"/>
</dbReference>
<accession>A0A2W6NHY4</accession>
<dbReference type="RefSeq" id="WP_111270584.1">
    <property type="nucleotide sequence ID" value="NZ_QKWW01000032.1"/>
</dbReference>
<keyword evidence="1" id="KW-0812">Transmembrane</keyword>
<feature type="transmembrane region" description="Helical" evidence="1">
    <location>
        <begin position="289"/>
        <end position="310"/>
    </location>
</feature>
<keyword evidence="1" id="KW-0472">Membrane</keyword>
<feature type="transmembrane region" description="Helical" evidence="1">
    <location>
        <begin position="238"/>
        <end position="256"/>
    </location>
</feature>
<dbReference type="Proteomes" id="UP000249204">
    <property type="component" value="Unassembled WGS sequence"/>
</dbReference>
<protein>
    <submittedName>
        <fullName evidence="2">Uncharacterized protein</fullName>
    </submittedName>
</protein>
<feature type="transmembrane region" description="Helical" evidence="1">
    <location>
        <begin position="163"/>
        <end position="190"/>
    </location>
</feature>
<evidence type="ECO:0000313" key="3">
    <source>
        <dbReference type="Proteomes" id="UP000249204"/>
    </source>
</evidence>
<organism evidence="2 3">
    <name type="scientific">Paenibacillus silvae</name>
    <dbReference type="NCBI Taxonomy" id="1325358"/>
    <lineage>
        <taxon>Bacteria</taxon>
        <taxon>Bacillati</taxon>
        <taxon>Bacillota</taxon>
        <taxon>Bacilli</taxon>
        <taxon>Bacillales</taxon>
        <taxon>Paenibacillaceae</taxon>
        <taxon>Paenibacillus</taxon>
    </lineage>
</organism>
<dbReference type="PANTHER" id="PTHR37305:SF1">
    <property type="entry name" value="MEMBRANE PROTEIN"/>
    <property type="match status" value="1"/>
</dbReference>
<sequence length="318" mass="36443">MTSTNVILNRTKKELKYQWYSRIIWITMIISVFISLLNIYGLKSKAASSYDLYVRTYNLYKEEGMDVDKMLDMPINISGTGNEQVVDNPVRLRLEEAATSINHLTINSIVINTLEWMTFVFFPLIFAIYSIFIASYDYKYKTVSIKATLMAPSQLITSKILSIYLGVLIVFVVTLITSLITGVIFHNQIISEIPEQTLTRFDYAIVPNNLILQILFSLLVSLIFASIGFFMGILFKSALLPVILFFVYDFIVPVLGKYDLRNLISVIAHDIFEFKGRFQLFKPTPVSEVTSFTILIIVFALSIFLSYVSFNKQSKYNM</sequence>
<comment type="caution">
    <text evidence="2">The sequence shown here is derived from an EMBL/GenBank/DDBJ whole genome shotgun (WGS) entry which is preliminary data.</text>
</comment>